<dbReference type="EMBL" id="JAYMFH010000001">
    <property type="protein sequence ID" value="MEC4294036.1"/>
    <property type="molecule type" value="Genomic_DNA"/>
</dbReference>
<dbReference type="RefSeq" id="WP_326454276.1">
    <property type="nucleotide sequence ID" value="NZ_JAYMFH010000001.1"/>
</dbReference>
<comment type="caution">
    <text evidence="1">The sequence shown here is derived from an EMBL/GenBank/DDBJ whole genome shotgun (WGS) entry which is preliminary data.</text>
</comment>
<gene>
    <name evidence="1" type="ORF">VJ920_01765</name>
</gene>
<proteinExistence type="predicted"/>
<organism evidence="1 2">
    <name type="scientific">Adlercreutzia shanghongiae</name>
    <dbReference type="NCBI Taxonomy" id="3111773"/>
    <lineage>
        <taxon>Bacteria</taxon>
        <taxon>Bacillati</taxon>
        <taxon>Actinomycetota</taxon>
        <taxon>Coriobacteriia</taxon>
        <taxon>Eggerthellales</taxon>
        <taxon>Eggerthellaceae</taxon>
        <taxon>Adlercreutzia</taxon>
    </lineage>
</organism>
<evidence type="ECO:0000313" key="2">
    <source>
        <dbReference type="Proteomes" id="UP001343724"/>
    </source>
</evidence>
<dbReference type="InterPro" id="IPR006448">
    <property type="entry name" value="Phage_term_ssu_P27"/>
</dbReference>
<dbReference type="Pfam" id="PF05119">
    <property type="entry name" value="Terminase_4"/>
    <property type="match status" value="1"/>
</dbReference>
<protein>
    <submittedName>
        <fullName evidence="1">P27 family phage terminase small subunit</fullName>
    </submittedName>
</protein>
<dbReference type="Proteomes" id="UP001343724">
    <property type="component" value="Unassembled WGS sequence"/>
</dbReference>
<sequence>MAEERRGVSMPAEVAADLVQSEIWALIAPPVNNFTDADIPNLKLLVYWHALAAQVQQDMAGDYGTIRALEKIGEKGGEDGEPPVPITRKHPGVSVLKTCSTEIRALSDQLGLSPLARSRIGLMDAVTTKTAADTAAMFRSIDAAYAKLLPEAEVVEVEDV</sequence>
<evidence type="ECO:0000313" key="1">
    <source>
        <dbReference type="EMBL" id="MEC4294036.1"/>
    </source>
</evidence>
<name>A0ABU6IW30_9ACTN</name>
<reference evidence="1 2" key="1">
    <citation type="submission" date="2024-01" db="EMBL/GenBank/DDBJ databases">
        <title>novel species in genus Adlercreutzia.</title>
        <authorList>
            <person name="Liu X."/>
        </authorList>
    </citation>
    <scope>NUCLEOTIDE SEQUENCE [LARGE SCALE GENOMIC DNA]</scope>
    <source>
        <strain evidence="1 2">R22</strain>
    </source>
</reference>
<accession>A0ABU6IW30</accession>
<keyword evidence="2" id="KW-1185">Reference proteome</keyword>